<comment type="similarity">
    <text evidence="1">Belongs to the class IV-like SAM-binding methyltransferase superfamily. RNA methyltransferase NEP1 family.</text>
</comment>
<dbReference type="InterPro" id="IPR029026">
    <property type="entry name" value="tRNA_m1G_MTases_N"/>
</dbReference>
<evidence type="ECO:0000256" key="1">
    <source>
        <dbReference type="ARBA" id="ARBA00008115"/>
    </source>
</evidence>
<protein>
    <submittedName>
        <fullName evidence="12">Uncharacterized protein LOC130497703</fullName>
    </submittedName>
</protein>
<dbReference type="PROSITE" id="PS51038">
    <property type="entry name" value="BAH"/>
    <property type="match status" value="1"/>
</dbReference>
<evidence type="ECO:0000256" key="3">
    <source>
        <dbReference type="ARBA" id="ARBA00022552"/>
    </source>
</evidence>
<dbReference type="SUPFAM" id="SSF75217">
    <property type="entry name" value="alpha/beta knot"/>
    <property type="match status" value="1"/>
</dbReference>
<keyword evidence="3" id="KW-0698">rRNA processing</keyword>
<keyword evidence="2" id="KW-0690">Ribosome biogenesis</keyword>
<dbReference type="InterPro" id="IPR036915">
    <property type="entry name" value="Cyclin-like_sf"/>
</dbReference>
<dbReference type="Pfam" id="PF03587">
    <property type="entry name" value="EMG1"/>
    <property type="match status" value="1"/>
</dbReference>
<feature type="domain" description="BAH" evidence="10">
    <location>
        <begin position="615"/>
        <end position="730"/>
    </location>
</feature>
<dbReference type="InterPro" id="IPR001025">
    <property type="entry name" value="BAH_dom"/>
</dbReference>
<evidence type="ECO:0000313" key="12">
    <source>
        <dbReference type="RefSeq" id="XP_056846705.1"/>
    </source>
</evidence>
<accession>A0A9W3C511</accession>
<dbReference type="OrthoDB" id="1922186at2759"/>
<dbReference type="PANTHER" id="PTHR12636:SF5">
    <property type="entry name" value="RIBOSOMAL RNA SMALL SUBUNIT METHYLTRANSFERASE NEP1"/>
    <property type="match status" value="1"/>
</dbReference>
<dbReference type="InterPro" id="IPR005304">
    <property type="entry name" value="Rbsml_bgen_MeTrfase_EMG1/NEP1"/>
</dbReference>
<feature type="compositionally biased region" description="Low complexity" evidence="9">
    <location>
        <begin position="57"/>
        <end position="70"/>
    </location>
</feature>
<evidence type="ECO:0000256" key="8">
    <source>
        <dbReference type="ARBA" id="ARBA00022884"/>
    </source>
</evidence>
<dbReference type="Gene3D" id="2.30.30.490">
    <property type="match status" value="1"/>
</dbReference>
<dbReference type="PANTHER" id="PTHR12636">
    <property type="entry name" value="NEP1/MRA1"/>
    <property type="match status" value="1"/>
</dbReference>
<dbReference type="GO" id="GO:0003682">
    <property type="term" value="F:chromatin binding"/>
    <property type="evidence" value="ECO:0007669"/>
    <property type="project" value="InterPro"/>
</dbReference>
<evidence type="ECO:0000259" key="10">
    <source>
        <dbReference type="PROSITE" id="PS51038"/>
    </source>
</evidence>
<feature type="compositionally biased region" description="Acidic residues" evidence="9">
    <location>
        <begin position="1"/>
        <end position="10"/>
    </location>
</feature>
<keyword evidence="7" id="KW-0699">rRNA-binding</keyword>
<dbReference type="GO" id="GO:0070037">
    <property type="term" value="F:rRNA (pseudouridine) methyltransferase activity"/>
    <property type="evidence" value="ECO:0007669"/>
    <property type="project" value="InterPro"/>
</dbReference>
<dbReference type="AlphaFoldDB" id="A0A9W3C511"/>
<keyword evidence="4" id="KW-0489">Methyltransferase</keyword>
<proteinExistence type="inferred from homology"/>
<sequence length="1094" mass="127181">MTMVDDEKEEQFEIKPVRDAVTTIHAGTEQVKESRSQNPMDEFERINEEEEEQVEARGSGRSGSYKSGSYKQRHDKERYAYIDKERAIFLLLYYQCNKLRHYASDCLDRLLKIQEANPKKQTEEWLIAHNEISKLHEETIKRFVKANKTMGDRRVKKKKKVVVGEDEENEIAEEAEAELDVGIPVVVSENNKNKTGVVLILEKTSLEVAKVGKTYQLNPDDHANFLRKNGRYSAHYRPDITHQAILMILDSPVNKAGRLKAVYIRTEQGVLFEVKTHVCIPRTYKRFAGIMLQLLQKLDISAAGRSEKLMRVIKNPVKDHLPSNCRKIGFSCTSEKLVNLQKHLYTVSYTFVLTTRNKVACCSEKKQKEEIVDIDSAYDKDDLAAVEYVEDIYRFYESVESKWRPSDYMRSHNEINEKMRMILVEWLVDVRIRFLKPNPETFDLTLNIIDRFFSGKPEKTSRFMEICLVNSTVDMLVDSENSVCEKTLLVLDAICECTKWRTIVRGNELVNKIVKISESGKKYLVSVLWKIGKTGDDTEVEEALRLGTFKMCVVMLQIGCGKETKEYDKMLKAISDYIYYGGEDSELQSNEDDGKSVKVTVKGKQRRTHFEFDGNRYKLEGPMLLVSADKNHKKYVVFIKGIMQTKDGSMMVLEQLFYRPGEAEKKCCGNWQSSDTRELLYSFHRDEVLAETVMHRCLVYFDITQKHKVNSVFIIRKVYDTVEKKLWKLTDKKCENTKQHVQVKKSMVHLGYLSELEPKEVQTDLENLLKAKRSFRKVSLTSVNVRKEERVALRSQHKTDVEVLNREHEETVNKTEKEDSKWCSKVRHGRVDLCLGIETQKKELGYCIIDKREELVTSSRERDKFLEQEKKLEEEHIQFLKLAKTEHVQVELKRLENLNVALFKWKIAVRFNMSNKEESGMENYSMIHTLMEQQSDSDTTRCLRNVGCCKIRPELSCCVRMTRQDMQRFEGFRRTVMTIHATVEVPIIGDIGRGHRTDLDDGKSVSGHIFYSGGRSTTWGSSKLETVFLPSCKAKDMAGTEAMEQAIWLRNLHRREQRRDNLMTAFGKLKLKEMRDIDEDLSKMISSLRGRMLR</sequence>
<dbReference type="CDD" id="cd18088">
    <property type="entry name" value="Nep1-like"/>
    <property type="match status" value="1"/>
</dbReference>
<feature type="region of interest" description="Disordered" evidence="9">
    <location>
        <begin position="1"/>
        <end position="70"/>
    </location>
</feature>
<name>A0A9W3C511_RAPSA</name>
<gene>
    <name evidence="12" type="primary">LOC130497703</name>
</gene>
<dbReference type="Gene3D" id="1.10.472.10">
    <property type="entry name" value="Cyclin-like"/>
    <property type="match status" value="1"/>
</dbReference>
<dbReference type="Proteomes" id="UP000504610">
    <property type="component" value="Chromosome 7"/>
</dbReference>
<dbReference type="KEGG" id="rsz:130497703"/>
<evidence type="ECO:0000256" key="7">
    <source>
        <dbReference type="ARBA" id="ARBA00022730"/>
    </source>
</evidence>
<evidence type="ECO:0000256" key="5">
    <source>
        <dbReference type="ARBA" id="ARBA00022679"/>
    </source>
</evidence>
<evidence type="ECO:0000256" key="4">
    <source>
        <dbReference type="ARBA" id="ARBA00022603"/>
    </source>
</evidence>
<evidence type="ECO:0000256" key="9">
    <source>
        <dbReference type="SAM" id="MobiDB-lite"/>
    </source>
</evidence>
<dbReference type="SUPFAM" id="SSF47954">
    <property type="entry name" value="Cyclin-like"/>
    <property type="match status" value="1"/>
</dbReference>
<evidence type="ECO:0000256" key="2">
    <source>
        <dbReference type="ARBA" id="ARBA00022517"/>
    </source>
</evidence>
<dbReference type="GeneID" id="130497703"/>
<dbReference type="InterPro" id="IPR058678">
    <property type="entry name" value="ARM_PUB"/>
</dbReference>
<dbReference type="Gene3D" id="3.40.1280.10">
    <property type="match status" value="1"/>
</dbReference>
<reference evidence="11" key="1">
    <citation type="journal article" date="2019" name="Database">
        <title>The radish genome database (RadishGD): an integrated information resource for radish genomics.</title>
        <authorList>
            <person name="Yu H.J."/>
            <person name="Baek S."/>
            <person name="Lee Y.J."/>
            <person name="Cho A."/>
            <person name="Mun J.H."/>
        </authorList>
    </citation>
    <scope>NUCLEOTIDE SEQUENCE [LARGE SCALE GENOMIC DNA]</scope>
    <source>
        <strain evidence="11">cv. WK10039</strain>
    </source>
</reference>
<dbReference type="RefSeq" id="XP_056846705.1">
    <property type="nucleotide sequence ID" value="XM_056990725.1"/>
</dbReference>
<keyword evidence="11" id="KW-1185">Reference proteome</keyword>
<dbReference type="InterPro" id="IPR043151">
    <property type="entry name" value="BAH_sf"/>
</dbReference>
<evidence type="ECO:0000256" key="6">
    <source>
        <dbReference type="ARBA" id="ARBA00022691"/>
    </source>
</evidence>
<dbReference type="GO" id="GO:0070475">
    <property type="term" value="P:rRNA base methylation"/>
    <property type="evidence" value="ECO:0007669"/>
    <property type="project" value="InterPro"/>
</dbReference>
<dbReference type="GO" id="GO:0032040">
    <property type="term" value="C:small-subunit processome"/>
    <property type="evidence" value="ECO:0007669"/>
    <property type="project" value="TreeGrafter"/>
</dbReference>
<dbReference type="SMART" id="SM00439">
    <property type="entry name" value="BAH"/>
    <property type="match status" value="1"/>
</dbReference>
<dbReference type="Pfam" id="PF25598">
    <property type="entry name" value="ARM_PUB"/>
    <property type="match status" value="1"/>
</dbReference>
<organism evidence="11 12">
    <name type="scientific">Raphanus sativus</name>
    <name type="common">Radish</name>
    <name type="synonym">Raphanus raphanistrum var. sativus</name>
    <dbReference type="NCBI Taxonomy" id="3726"/>
    <lineage>
        <taxon>Eukaryota</taxon>
        <taxon>Viridiplantae</taxon>
        <taxon>Streptophyta</taxon>
        <taxon>Embryophyta</taxon>
        <taxon>Tracheophyta</taxon>
        <taxon>Spermatophyta</taxon>
        <taxon>Magnoliopsida</taxon>
        <taxon>eudicotyledons</taxon>
        <taxon>Gunneridae</taxon>
        <taxon>Pentapetalae</taxon>
        <taxon>rosids</taxon>
        <taxon>malvids</taxon>
        <taxon>Brassicales</taxon>
        <taxon>Brassicaceae</taxon>
        <taxon>Brassiceae</taxon>
        <taxon>Raphanus</taxon>
    </lineage>
</organism>
<dbReference type="GO" id="GO:0019843">
    <property type="term" value="F:rRNA binding"/>
    <property type="evidence" value="ECO:0007669"/>
    <property type="project" value="UniProtKB-KW"/>
</dbReference>
<keyword evidence="5" id="KW-0808">Transferase</keyword>
<evidence type="ECO:0000313" key="11">
    <source>
        <dbReference type="Proteomes" id="UP000504610"/>
    </source>
</evidence>
<keyword evidence="8" id="KW-0694">RNA-binding</keyword>
<keyword evidence="6" id="KW-0949">S-adenosyl-L-methionine</keyword>
<dbReference type="InterPro" id="IPR029028">
    <property type="entry name" value="Alpha/beta_knot_MTases"/>
</dbReference>
<reference evidence="12" key="2">
    <citation type="submission" date="2025-08" db="UniProtKB">
        <authorList>
            <consortium name="RefSeq"/>
        </authorList>
    </citation>
    <scope>IDENTIFICATION</scope>
    <source>
        <tissue evidence="12">Leaf</tissue>
    </source>
</reference>